<evidence type="ECO:0000313" key="3">
    <source>
        <dbReference type="EMBL" id="HBP28242.1"/>
    </source>
</evidence>
<dbReference type="PANTHER" id="PTHR42928:SF5">
    <property type="entry name" value="BLR1237 PROTEIN"/>
    <property type="match status" value="1"/>
</dbReference>
<comment type="similarity">
    <text evidence="1">Belongs to the UPF0065 (bug) family.</text>
</comment>
<comment type="caution">
    <text evidence="3">The sequence shown here is derived from an EMBL/GenBank/DDBJ whole genome shotgun (WGS) entry which is preliminary data.</text>
</comment>
<proteinExistence type="inferred from homology"/>
<name>A0A356LBB0_9BURK</name>
<dbReference type="PANTHER" id="PTHR42928">
    <property type="entry name" value="TRICARBOXYLATE-BINDING PROTEIN"/>
    <property type="match status" value="1"/>
</dbReference>
<dbReference type="AlphaFoldDB" id="A0A356LBB0"/>
<dbReference type="InterPro" id="IPR042100">
    <property type="entry name" value="Bug_dom1"/>
</dbReference>
<dbReference type="Proteomes" id="UP000264036">
    <property type="component" value="Unassembled WGS sequence"/>
</dbReference>
<dbReference type="CDD" id="cd13578">
    <property type="entry name" value="PBP2_Bug27"/>
    <property type="match status" value="1"/>
</dbReference>
<gene>
    <name evidence="3" type="ORF">DD666_02365</name>
</gene>
<feature type="signal peptide" evidence="2">
    <location>
        <begin position="1"/>
        <end position="30"/>
    </location>
</feature>
<protein>
    <recommendedName>
        <fullName evidence="5">Tripartite tricarboxylate transporter substrate binding protein</fullName>
    </recommendedName>
</protein>
<reference evidence="3 4" key="1">
    <citation type="journal article" date="2018" name="Nat. Biotechnol.">
        <title>A standardized bacterial taxonomy based on genome phylogeny substantially revises the tree of life.</title>
        <authorList>
            <person name="Parks D.H."/>
            <person name="Chuvochina M."/>
            <person name="Waite D.W."/>
            <person name="Rinke C."/>
            <person name="Skarshewski A."/>
            <person name="Chaumeil P.A."/>
            <person name="Hugenholtz P."/>
        </authorList>
    </citation>
    <scope>NUCLEOTIDE SEQUENCE [LARGE SCALE GENOMIC DNA]</scope>
    <source>
        <strain evidence="3">UBA10707</strain>
    </source>
</reference>
<accession>A0A356LBB0</accession>
<dbReference type="Pfam" id="PF03401">
    <property type="entry name" value="TctC"/>
    <property type="match status" value="1"/>
</dbReference>
<dbReference type="EMBL" id="DOEK01000004">
    <property type="protein sequence ID" value="HBP28242.1"/>
    <property type="molecule type" value="Genomic_DNA"/>
</dbReference>
<evidence type="ECO:0000256" key="2">
    <source>
        <dbReference type="SAM" id="SignalP"/>
    </source>
</evidence>
<feature type="chain" id="PRO_5016560909" description="Tripartite tricarboxylate transporter substrate binding protein" evidence="2">
    <location>
        <begin position="31"/>
        <end position="326"/>
    </location>
</feature>
<dbReference type="PROSITE" id="PS51257">
    <property type="entry name" value="PROKAR_LIPOPROTEIN"/>
    <property type="match status" value="1"/>
</dbReference>
<keyword evidence="2" id="KW-0732">Signal</keyword>
<dbReference type="Gene3D" id="3.40.190.10">
    <property type="entry name" value="Periplasmic binding protein-like II"/>
    <property type="match status" value="1"/>
</dbReference>
<dbReference type="Gene3D" id="3.40.190.150">
    <property type="entry name" value="Bordetella uptake gene, domain 1"/>
    <property type="match status" value="1"/>
</dbReference>
<evidence type="ECO:0000256" key="1">
    <source>
        <dbReference type="ARBA" id="ARBA00006987"/>
    </source>
</evidence>
<evidence type="ECO:0000313" key="4">
    <source>
        <dbReference type="Proteomes" id="UP000264036"/>
    </source>
</evidence>
<dbReference type="InterPro" id="IPR005064">
    <property type="entry name" value="BUG"/>
</dbReference>
<sequence>MSRQTEQAVRLGTSIALAAACILASASAYAAWPADKPIRLIVPYAPGGATDILGRAVGNQMAKELKQTIVVENKPGAGSMLGSQQVVRSEPDGYTILLGSISNVLNMYFYKDPLYDLSKDLKPVAQIVSVPNFLAVGKSVPAKNVAELIALAKQKPGELSCATSGVGSSPYLSCELFKVMAGIELINTPFKGGAPAIQSTIGNQTTMVFANEAWPYIDSGQLRGLGVTTAQRSPYSRDIPAISETLPKYDVTAWYGFWVPSKTPDKITNALSKAAADALQSQEVLNTLKQLGATPKPSDPQQFADYVNSEIDRWAAITKEMNVQAK</sequence>
<evidence type="ECO:0008006" key="5">
    <source>
        <dbReference type="Google" id="ProtNLM"/>
    </source>
</evidence>
<dbReference type="PIRSF" id="PIRSF017082">
    <property type="entry name" value="YflP"/>
    <property type="match status" value="1"/>
</dbReference>
<organism evidence="3 4">
    <name type="scientific">Advenella kashmirensis</name>
    <dbReference type="NCBI Taxonomy" id="310575"/>
    <lineage>
        <taxon>Bacteria</taxon>
        <taxon>Pseudomonadati</taxon>
        <taxon>Pseudomonadota</taxon>
        <taxon>Betaproteobacteria</taxon>
        <taxon>Burkholderiales</taxon>
        <taxon>Alcaligenaceae</taxon>
    </lineage>
</organism>